<protein>
    <submittedName>
        <fullName evidence="1">(pine wood nematode) hypothetical protein</fullName>
    </submittedName>
</protein>
<evidence type="ECO:0000313" key="2">
    <source>
        <dbReference type="EMBL" id="CAG9087183.1"/>
    </source>
</evidence>
<evidence type="ECO:0000313" key="4">
    <source>
        <dbReference type="Proteomes" id="UP000659654"/>
    </source>
</evidence>
<accession>A0A1I7S7X3</accession>
<evidence type="ECO:0000313" key="3">
    <source>
        <dbReference type="Proteomes" id="UP000095284"/>
    </source>
</evidence>
<gene>
    <name evidence="1" type="ORF">BXYJ_LOCUS2145</name>
</gene>
<dbReference type="OrthoDB" id="10481225at2759"/>
<dbReference type="EMBL" id="CAJFDI010000001">
    <property type="protein sequence ID" value="CAD5210871.1"/>
    <property type="molecule type" value="Genomic_DNA"/>
</dbReference>
<sequence>MGQVLLFASSLGLSQVLQKASSLTSVLFFLDFLSEEKRTSTLVRNHLDCEFQLQKNADTMSVPPGFEKQPNKMRTEFTKRLVELVPKQAPVDFVGTRRIANQSVSDKGVAYPVWNGKFGPVEEKSIGCGCRKDFYDQMREDSRSQFKHYPFCLDITLKAGSSKREGST</sequence>
<evidence type="ECO:0000313" key="1">
    <source>
        <dbReference type="EMBL" id="CAD5210871.1"/>
    </source>
</evidence>
<reference evidence="5" key="1">
    <citation type="submission" date="2016-11" db="UniProtKB">
        <authorList>
            <consortium name="WormBaseParasite"/>
        </authorList>
    </citation>
    <scope>IDENTIFICATION</scope>
</reference>
<dbReference type="Proteomes" id="UP000659654">
    <property type="component" value="Unassembled WGS sequence"/>
</dbReference>
<dbReference type="EMBL" id="CAJFCV020000001">
    <property type="protein sequence ID" value="CAG9087183.1"/>
    <property type="molecule type" value="Genomic_DNA"/>
</dbReference>
<dbReference type="WBParaSite" id="BXY_0911600.1">
    <property type="protein sequence ID" value="BXY_0911600.1"/>
    <property type="gene ID" value="BXY_0911600"/>
</dbReference>
<dbReference type="Proteomes" id="UP000582659">
    <property type="component" value="Unassembled WGS sequence"/>
</dbReference>
<proteinExistence type="predicted"/>
<keyword evidence="4" id="KW-1185">Reference proteome</keyword>
<dbReference type="Proteomes" id="UP000095284">
    <property type="component" value="Unplaced"/>
</dbReference>
<evidence type="ECO:0000313" key="5">
    <source>
        <dbReference type="WBParaSite" id="BXY_0911600.1"/>
    </source>
</evidence>
<reference evidence="2" key="2">
    <citation type="submission" date="2020-08" db="EMBL/GenBank/DDBJ databases">
        <authorList>
            <person name="Kikuchi T."/>
        </authorList>
    </citation>
    <scope>NUCLEOTIDE SEQUENCE</scope>
    <source>
        <strain evidence="1">Ka4C1</strain>
    </source>
</reference>
<name>A0A1I7S7X3_BURXY</name>
<dbReference type="AlphaFoldDB" id="A0A1I7S7X3"/>
<organism evidence="3 5">
    <name type="scientific">Bursaphelenchus xylophilus</name>
    <name type="common">Pinewood nematode worm</name>
    <name type="synonym">Aphelenchoides xylophilus</name>
    <dbReference type="NCBI Taxonomy" id="6326"/>
    <lineage>
        <taxon>Eukaryota</taxon>
        <taxon>Metazoa</taxon>
        <taxon>Ecdysozoa</taxon>
        <taxon>Nematoda</taxon>
        <taxon>Chromadorea</taxon>
        <taxon>Rhabditida</taxon>
        <taxon>Tylenchina</taxon>
        <taxon>Tylenchomorpha</taxon>
        <taxon>Aphelenchoidea</taxon>
        <taxon>Aphelenchoididae</taxon>
        <taxon>Bursaphelenchus</taxon>
    </lineage>
</organism>